<protein>
    <submittedName>
        <fullName evidence="2">EAL domain-containing protein</fullName>
    </submittedName>
</protein>
<evidence type="ECO:0000259" key="1">
    <source>
        <dbReference type="PROSITE" id="PS50883"/>
    </source>
</evidence>
<accession>A0ABS5ZQN1</accession>
<organism evidence="2 3">
    <name type="scientific">Acidithiobacillus concretivorus</name>
    <dbReference type="NCBI Taxonomy" id="3063952"/>
    <lineage>
        <taxon>Bacteria</taxon>
        <taxon>Pseudomonadati</taxon>
        <taxon>Pseudomonadota</taxon>
        <taxon>Acidithiobacillia</taxon>
        <taxon>Acidithiobacillales</taxon>
        <taxon>Acidithiobacillaceae</taxon>
        <taxon>Acidithiobacillus</taxon>
    </lineage>
</organism>
<dbReference type="RefSeq" id="WP_215863929.1">
    <property type="nucleotide sequence ID" value="NZ_JABELD010000066.1"/>
</dbReference>
<evidence type="ECO:0000313" key="2">
    <source>
        <dbReference type="EMBL" id="MBU2738982.1"/>
    </source>
</evidence>
<dbReference type="PANTHER" id="PTHR33121:SF70">
    <property type="entry name" value="SIGNALING PROTEIN YKOW"/>
    <property type="match status" value="1"/>
</dbReference>
<dbReference type="EMBL" id="JABELD010000066">
    <property type="protein sequence ID" value="MBU2738982.1"/>
    <property type="molecule type" value="Genomic_DNA"/>
</dbReference>
<reference evidence="2 3" key="1">
    <citation type="journal article" date="2021" name="ISME J.">
        <title>Genomic evolution of the class Acidithiobacillia: deep-branching Proteobacteria living in extreme acidic conditions.</title>
        <authorList>
            <person name="Moya-Beltran A."/>
            <person name="Beard S."/>
            <person name="Rojas-Villalobos C."/>
            <person name="Issotta F."/>
            <person name="Gallardo Y."/>
            <person name="Ulloa R."/>
            <person name="Giaveno A."/>
            <person name="Degli Esposti M."/>
            <person name="Johnson D.B."/>
            <person name="Quatrini R."/>
        </authorList>
    </citation>
    <scope>NUCLEOTIDE SEQUENCE [LARGE SCALE GENOMIC DNA]</scope>
    <source>
        <strain evidence="2 3">ATCC 19703</strain>
    </source>
</reference>
<dbReference type="CDD" id="cd01948">
    <property type="entry name" value="EAL"/>
    <property type="match status" value="1"/>
</dbReference>
<proteinExistence type="predicted"/>
<dbReference type="Pfam" id="PF00563">
    <property type="entry name" value="EAL"/>
    <property type="match status" value="1"/>
</dbReference>
<comment type="caution">
    <text evidence="2">The sequence shown here is derived from an EMBL/GenBank/DDBJ whole genome shotgun (WGS) entry which is preliminary data.</text>
</comment>
<dbReference type="InterPro" id="IPR050706">
    <property type="entry name" value="Cyclic-di-GMP_PDE-like"/>
</dbReference>
<dbReference type="PANTHER" id="PTHR33121">
    <property type="entry name" value="CYCLIC DI-GMP PHOSPHODIESTERASE PDEF"/>
    <property type="match status" value="1"/>
</dbReference>
<sequence>MSGEKIVAILSQTAQSSPGSFSMLHEQNNHYQPVAKSNIHVLYQPIIDLTQGKVVRVEALVRFESDNQLISPDKVLPYLQPEEIIQINFAVLKQAAHDLRLWQQQGLNFKVSVNVEIFQLENPEFAQSVLRILDRENIAPQHIALEILEGSNLEISRQMIDQINMLRQKNMTFSLDDVGSAYSGLARIKNLPIDTLKLDGIFVRDLYQKPQDLNFIQALSALSRSLGKSLIVEGVEDVTILNALRRLDVTLIQGYVFSRPITAQEIPQFICKLSIPSYEKVLKPNDWIGAYAEILHERERLTAMIRHAPDMLDRQNIKRLPNKIIEACVLMVPKTYHLYCQQMALISQIAAFPDNLINDDTIERIEQGYRILLMEIEKQIYEANHGQLRIK</sequence>
<gene>
    <name evidence="2" type="ORF">HJG40_09340</name>
</gene>
<dbReference type="InterPro" id="IPR035919">
    <property type="entry name" value="EAL_sf"/>
</dbReference>
<keyword evidence="3" id="KW-1185">Reference proteome</keyword>
<dbReference type="InterPro" id="IPR001633">
    <property type="entry name" value="EAL_dom"/>
</dbReference>
<dbReference type="Gene3D" id="3.20.20.450">
    <property type="entry name" value="EAL domain"/>
    <property type="match status" value="1"/>
</dbReference>
<evidence type="ECO:0000313" key="3">
    <source>
        <dbReference type="Proteomes" id="UP001197028"/>
    </source>
</evidence>
<dbReference type="Proteomes" id="UP001197028">
    <property type="component" value="Unassembled WGS sequence"/>
</dbReference>
<name>A0ABS5ZQN1_9PROT</name>
<dbReference type="SMART" id="SM00052">
    <property type="entry name" value="EAL"/>
    <property type="match status" value="1"/>
</dbReference>
<feature type="domain" description="EAL" evidence="1">
    <location>
        <begin position="23"/>
        <end position="274"/>
    </location>
</feature>
<dbReference type="SUPFAM" id="SSF141868">
    <property type="entry name" value="EAL domain-like"/>
    <property type="match status" value="1"/>
</dbReference>
<dbReference type="PROSITE" id="PS50883">
    <property type="entry name" value="EAL"/>
    <property type="match status" value="1"/>
</dbReference>